<dbReference type="PANTHER" id="PTHR30308">
    <property type="entry name" value="TMRNA-BINDING COMPONENT OF TRANS-TRANSLATION TAGGING COMPLEX"/>
    <property type="match status" value="1"/>
</dbReference>
<sequence length="150" mass="17976">MSTRKVQVIATNKRQIRNYELLDSFECGIVLTGSEVKSIRAGNIDLTNSYCTIYKDELFLDECYIKEYMLEKSDPTRRRKLLMHKSEIKKIKLQQEKFKLTIVVKGVYWKNNKIKFQICLARGLKKYDKREKIRKEETDKKIQQKIKNYL</sequence>
<dbReference type="Gene3D" id="2.40.280.10">
    <property type="match status" value="1"/>
</dbReference>
<dbReference type="Pfam" id="PF01668">
    <property type="entry name" value="SmpB"/>
    <property type="match status" value="1"/>
</dbReference>
<organism evidence="4 5">
    <name type="scientific">Mycoplasmopsis equigenitalium</name>
    <dbReference type="NCBI Taxonomy" id="114883"/>
    <lineage>
        <taxon>Bacteria</taxon>
        <taxon>Bacillati</taxon>
        <taxon>Mycoplasmatota</taxon>
        <taxon>Mycoplasmoidales</taxon>
        <taxon>Metamycoplasmataceae</taxon>
        <taxon>Mycoplasmopsis</taxon>
    </lineage>
</organism>
<name>A0ABY5J265_9BACT</name>
<keyword evidence="1 3" id="KW-0963">Cytoplasm</keyword>
<evidence type="ECO:0000313" key="4">
    <source>
        <dbReference type="EMBL" id="UUD37309.1"/>
    </source>
</evidence>
<dbReference type="RefSeq" id="WP_129723278.1">
    <property type="nucleotide sequence ID" value="NZ_CP101808.1"/>
</dbReference>
<accession>A0ABY5J265</accession>
<dbReference type="EMBL" id="CP101808">
    <property type="protein sequence ID" value="UUD37309.1"/>
    <property type="molecule type" value="Genomic_DNA"/>
</dbReference>
<evidence type="ECO:0000313" key="5">
    <source>
        <dbReference type="Proteomes" id="UP001059576"/>
    </source>
</evidence>
<evidence type="ECO:0000256" key="1">
    <source>
        <dbReference type="ARBA" id="ARBA00022490"/>
    </source>
</evidence>
<dbReference type="PANTHER" id="PTHR30308:SF2">
    <property type="entry name" value="SSRA-BINDING PROTEIN"/>
    <property type="match status" value="1"/>
</dbReference>
<dbReference type="InterPro" id="IPR020081">
    <property type="entry name" value="SsrA-bd_prot_CS"/>
</dbReference>
<protein>
    <recommendedName>
        <fullName evidence="3">SsrA-binding protein</fullName>
    </recommendedName>
    <alternativeName>
        <fullName evidence="3">Small protein B</fullName>
    </alternativeName>
</protein>
<dbReference type="Proteomes" id="UP001059576">
    <property type="component" value="Chromosome"/>
</dbReference>
<evidence type="ECO:0000256" key="3">
    <source>
        <dbReference type="HAMAP-Rule" id="MF_00023"/>
    </source>
</evidence>
<dbReference type="HAMAP" id="MF_00023">
    <property type="entry name" value="SmpB"/>
    <property type="match status" value="1"/>
</dbReference>
<comment type="function">
    <text evidence="3">Required for rescue of stalled ribosomes mediated by trans-translation. Binds to transfer-messenger RNA (tmRNA), required for stable association of tmRNA with ribosomes. tmRNA and SmpB together mimic tRNA shape, replacing the anticodon stem-loop with SmpB. tmRNA is encoded by the ssrA gene; the 2 termini fold to resemble tRNA(Ala) and it encodes a 'tag peptide', a short internal open reading frame. During trans-translation Ala-aminoacylated tmRNA acts like a tRNA, entering the A-site of stalled ribosomes, displacing the stalled mRNA. The ribosome then switches to translate the ORF on the tmRNA; the nascent peptide is terminated with the 'tag peptide' encoded by the tmRNA and targeted for degradation. The ribosome is freed to recommence translation, which seems to be the essential function of trans-translation.</text>
</comment>
<evidence type="ECO:0000256" key="2">
    <source>
        <dbReference type="ARBA" id="ARBA00022884"/>
    </source>
</evidence>
<dbReference type="CDD" id="cd09294">
    <property type="entry name" value="SmpB"/>
    <property type="match status" value="1"/>
</dbReference>
<dbReference type="NCBIfam" id="TIGR00086">
    <property type="entry name" value="smpB"/>
    <property type="match status" value="1"/>
</dbReference>
<dbReference type="InterPro" id="IPR023620">
    <property type="entry name" value="SmpB"/>
</dbReference>
<keyword evidence="2 3" id="KW-0694">RNA-binding</keyword>
<dbReference type="InterPro" id="IPR000037">
    <property type="entry name" value="SsrA-bd_prot"/>
</dbReference>
<dbReference type="SUPFAM" id="SSF74982">
    <property type="entry name" value="Small protein B (SmpB)"/>
    <property type="match status" value="1"/>
</dbReference>
<proteinExistence type="inferred from homology"/>
<keyword evidence="5" id="KW-1185">Reference proteome</keyword>
<reference evidence="4" key="1">
    <citation type="submission" date="2022-07" db="EMBL/GenBank/DDBJ databases">
        <title>Complete genome of Mycoplasma equigenitalium type strain T37.</title>
        <authorList>
            <person name="Spergser J."/>
        </authorList>
    </citation>
    <scope>NUCLEOTIDE SEQUENCE</scope>
    <source>
        <strain evidence="4">T37</strain>
    </source>
</reference>
<gene>
    <name evidence="3 4" type="primary">smpB</name>
    <name evidence="4" type="ORF">NPA09_01065</name>
</gene>
<comment type="subcellular location">
    <subcellularLocation>
        <location evidence="3">Cytoplasm</location>
    </subcellularLocation>
    <text evidence="3">The tmRNA-SmpB complex associates with stalled 70S ribosomes.</text>
</comment>
<dbReference type="PROSITE" id="PS01317">
    <property type="entry name" value="SSRP"/>
    <property type="match status" value="1"/>
</dbReference>
<dbReference type="NCBIfam" id="NF003843">
    <property type="entry name" value="PRK05422.1"/>
    <property type="match status" value="1"/>
</dbReference>
<comment type="similarity">
    <text evidence="3">Belongs to the SmpB family.</text>
</comment>